<dbReference type="NCBIfam" id="TIGR00756">
    <property type="entry name" value="PPR"/>
    <property type="match status" value="2"/>
</dbReference>
<feature type="repeat" description="PPR" evidence="3">
    <location>
        <begin position="71"/>
        <end position="105"/>
    </location>
</feature>
<name>A0AAQ3Q0G3_9LILI</name>
<gene>
    <name evidence="4" type="ORF">Cni_G00468</name>
</gene>
<dbReference type="PANTHER" id="PTHR47926">
    <property type="entry name" value="PENTATRICOPEPTIDE REPEAT-CONTAINING PROTEIN"/>
    <property type="match status" value="1"/>
</dbReference>
<dbReference type="AlphaFoldDB" id="A0AAQ3Q0G3"/>
<dbReference type="FunFam" id="1.25.40.10:FF:000201">
    <property type="entry name" value="Pentatricopeptide repeat-containing protein mitochondrial"/>
    <property type="match status" value="1"/>
</dbReference>
<dbReference type="InterPro" id="IPR002885">
    <property type="entry name" value="PPR_rpt"/>
</dbReference>
<evidence type="ECO:0000256" key="2">
    <source>
        <dbReference type="ARBA" id="ARBA00022737"/>
    </source>
</evidence>
<reference evidence="4 5" key="1">
    <citation type="submission" date="2023-10" db="EMBL/GenBank/DDBJ databases">
        <title>Chromosome-scale genome assembly provides insights into flower coloration mechanisms of Canna indica.</title>
        <authorList>
            <person name="Li C."/>
        </authorList>
    </citation>
    <scope>NUCLEOTIDE SEQUENCE [LARGE SCALE GENOMIC DNA]</scope>
    <source>
        <tissue evidence="4">Flower</tissue>
    </source>
</reference>
<sequence length="166" mass="17961">MRRDSVEPNDFTYSILLTASPQISPFQIHAQVIKTRHQQIPSAGTALLAAYSKLRNPSEAFSVFRRIKDKDIVAWSAMLACYARAGDSEGAAKLFMEMTRNSINPNEFTLSSAIDACASPTAAAGQGKQFHATSIKVLQALKNPFCGVNPPGSFSVLKLASNFPPL</sequence>
<dbReference type="InterPro" id="IPR046960">
    <property type="entry name" value="PPR_At4g14850-like_plant"/>
</dbReference>
<dbReference type="InterPro" id="IPR011990">
    <property type="entry name" value="TPR-like_helical_dom_sf"/>
</dbReference>
<dbReference type="PROSITE" id="PS51375">
    <property type="entry name" value="PPR"/>
    <property type="match status" value="1"/>
</dbReference>
<evidence type="ECO:0000313" key="4">
    <source>
        <dbReference type="EMBL" id="WOK91777.1"/>
    </source>
</evidence>
<comment type="similarity">
    <text evidence="1">Belongs to the PPR family. PCMP-H subfamily.</text>
</comment>
<accession>A0AAQ3Q0G3</accession>
<dbReference type="Proteomes" id="UP001327560">
    <property type="component" value="Chromosome 1"/>
</dbReference>
<dbReference type="PANTHER" id="PTHR47926:SF538">
    <property type="entry name" value="WHIM2 DOMAIN-CONTAINING PROTEIN"/>
    <property type="match status" value="1"/>
</dbReference>
<evidence type="ECO:0000313" key="5">
    <source>
        <dbReference type="Proteomes" id="UP001327560"/>
    </source>
</evidence>
<organism evidence="4 5">
    <name type="scientific">Canna indica</name>
    <name type="common">Indian-shot</name>
    <dbReference type="NCBI Taxonomy" id="4628"/>
    <lineage>
        <taxon>Eukaryota</taxon>
        <taxon>Viridiplantae</taxon>
        <taxon>Streptophyta</taxon>
        <taxon>Embryophyta</taxon>
        <taxon>Tracheophyta</taxon>
        <taxon>Spermatophyta</taxon>
        <taxon>Magnoliopsida</taxon>
        <taxon>Liliopsida</taxon>
        <taxon>Zingiberales</taxon>
        <taxon>Cannaceae</taxon>
        <taxon>Canna</taxon>
    </lineage>
</organism>
<dbReference type="GO" id="GO:0003723">
    <property type="term" value="F:RNA binding"/>
    <property type="evidence" value="ECO:0007669"/>
    <property type="project" value="InterPro"/>
</dbReference>
<evidence type="ECO:0000256" key="3">
    <source>
        <dbReference type="PROSITE-ProRule" id="PRU00708"/>
    </source>
</evidence>
<keyword evidence="2" id="KW-0677">Repeat</keyword>
<dbReference type="GO" id="GO:0009451">
    <property type="term" value="P:RNA modification"/>
    <property type="evidence" value="ECO:0007669"/>
    <property type="project" value="InterPro"/>
</dbReference>
<proteinExistence type="inferred from homology"/>
<protein>
    <submittedName>
        <fullName evidence="4">Pentatricopeptide repeat-containing protein</fullName>
    </submittedName>
</protein>
<evidence type="ECO:0000256" key="1">
    <source>
        <dbReference type="ARBA" id="ARBA00006643"/>
    </source>
</evidence>
<dbReference type="Gene3D" id="1.25.40.10">
    <property type="entry name" value="Tetratricopeptide repeat domain"/>
    <property type="match status" value="1"/>
</dbReference>
<keyword evidence="5" id="KW-1185">Reference proteome</keyword>
<dbReference type="EMBL" id="CP136890">
    <property type="protein sequence ID" value="WOK91777.1"/>
    <property type="molecule type" value="Genomic_DNA"/>
</dbReference>
<dbReference type="Pfam" id="PF13041">
    <property type="entry name" value="PPR_2"/>
    <property type="match status" value="1"/>
</dbReference>